<reference evidence="1" key="2">
    <citation type="submission" date="2020-11" db="EMBL/GenBank/DDBJ databases">
        <authorList>
            <person name="McCartney M.A."/>
            <person name="Auch B."/>
            <person name="Kono T."/>
            <person name="Mallez S."/>
            <person name="Becker A."/>
            <person name="Gohl D.M."/>
            <person name="Silverstein K.A.T."/>
            <person name="Koren S."/>
            <person name="Bechman K.B."/>
            <person name="Herman A."/>
            <person name="Abrahante J.E."/>
            <person name="Garbe J."/>
        </authorList>
    </citation>
    <scope>NUCLEOTIDE SEQUENCE</scope>
    <source>
        <strain evidence="1">Duluth1</strain>
        <tissue evidence="1">Whole animal</tissue>
    </source>
</reference>
<dbReference type="EMBL" id="JAIWYP010000001">
    <property type="protein sequence ID" value="KAH3885239.1"/>
    <property type="molecule type" value="Genomic_DNA"/>
</dbReference>
<organism evidence="1 2">
    <name type="scientific">Dreissena polymorpha</name>
    <name type="common">Zebra mussel</name>
    <name type="synonym">Mytilus polymorpha</name>
    <dbReference type="NCBI Taxonomy" id="45954"/>
    <lineage>
        <taxon>Eukaryota</taxon>
        <taxon>Metazoa</taxon>
        <taxon>Spiralia</taxon>
        <taxon>Lophotrochozoa</taxon>
        <taxon>Mollusca</taxon>
        <taxon>Bivalvia</taxon>
        <taxon>Autobranchia</taxon>
        <taxon>Heteroconchia</taxon>
        <taxon>Euheterodonta</taxon>
        <taxon>Imparidentia</taxon>
        <taxon>Neoheterodontei</taxon>
        <taxon>Myida</taxon>
        <taxon>Dreissenoidea</taxon>
        <taxon>Dreissenidae</taxon>
        <taxon>Dreissena</taxon>
    </lineage>
</organism>
<dbReference type="AlphaFoldDB" id="A0A9D4RY13"/>
<keyword evidence="2" id="KW-1185">Reference proteome</keyword>
<name>A0A9D4RY13_DREPO</name>
<protein>
    <submittedName>
        <fullName evidence="1">Uncharacterized protein</fullName>
    </submittedName>
</protein>
<sequence>MNMLQQIIRGQEFASIRCKGDILIQTILDCTHVSLQQHINLTKKQKTDVERLSQINCERIIVSRTGKLSVAI</sequence>
<comment type="caution">
    <text evidence="1">The sequence shown here is derived from an EMBL/GenBank/DDBJ whole genome shotgun (WGS) entry which is preliminary data.</text>
</comment>
<proteinExistence type="predicted"/>
<gene>
    <name evidence="1" type="ORF">DPMN_009232</name>
</gene>
<evidence type="ECO:0000313" key="1">
    <source>
        <dbReference type="EMBL" id="KAH3885239.1"/>
    </source>
</evidence>
<reference evidence="1" key="1">
    <citation type="journal article" date="2019" name="bioRxiv">
        <title>The Genome of the Zebra Mussel, Dreissena polymorpha: A Resource for Invasive Species Research.</title>
        <authorList>
            <person name="McCartney M.A."/>
            <person name="Auch B."/>
            <person name="Kono T."/>
            <person name="Mallez S."/>
            <person name="Zhang Y."/>
            <person name="Obille A."/>
            <person name="Becker A."/>
            <person name="Abrahante J.E."/>
            <person name="Garbe J."/>
            <person name="Badalamenti J.P."/>
            <person name="Herman A."/>
            <person name="Mangelson H."/>
            <person name="Liachko I."/>
            <person name="Sullivan S."/>
            <person name="Sone E.D."/>
            <person name="Koren S."/>
            <person name="Silverstein K.A.T."/>
            <person name="Beckman K.B."/>
            <person name="Gohl D.M."/>
        </authorList>
    </citation>
    <scope>NUCLEOTIDE SEQUENCE</scope>
    <source>
        <strain evidence="1">Duluth1</strain>
        <tissue evidence="1">Whole animal</tissue>
    </source>
</reference>
<accession>A0A9D4RY13</accession>
<evidence type="ECO:0000313" key="2">
    <source>
        <dbReference type="Proteomes" id="UP000828390"/>
    </source>
</evidence>
<dbReference type="Proteomes" id="UP000828390">
    <property type="component" value="Unassembled WGS sequence"/>
</dbReference>